<dbReference type="HOGENOM" id="CLU_1778083_0_0_1"/>
<name>A0A0D0DLP3_9AGAM</name>
<evidence type="ECO:0000313" key="1">
    <source>
        <dbReference type="EMBL" id="KIK99552.1"/>
    </source>
</evidence>
<dbReference type="EMBL" id="KN824856">
    <property type="protein sequence ID" value="KIK99552.1"/>
    <property type="molecule type" value="Genomic_DNA"/>
</dbReference>
<keyword evidence="2" id="KW-1185">Reference proteome</keyword>
<dbReference type="AlphaFoldDB" id="A0A0D0DLP3"/>
<dbReference type="InParanoid" id="A0A0D0DLP3"/>
<accession>A0A0D0DLP3</accession>
<evidence type="ECO:0000313" key="2">
    <source>
        <dbReference type="Proteomes" id="UP000054538"/>
    </source>
</evidence>
<reference evidence="1 2" key="1">
    <citation type="submission" date="2014-04" db="EMBL/GenBank/DDBJ databases">
        <authorList>
            <consortium name="DOE Joint Genome Institute"/>
            <person name="Kuo A."/>
            <person name="Kohler A."/>
            <person name="Jargeat P."/>
            <person name="Nagy L.G."/>
            <person name="Floudas D."/>
            <person name="Copeland A."/>
            <person name="Barry K.W."/>
            <person name="Cichocki N."/>
            <person name="Veneault-Fourrey C."/>
            <person name="LaButti K."/>
            <person name="Lindquist E.A."/>
            <person name="Lipzen A."/>
            <person name="Lundell T."/>
            <person name="Morin E."/>
            <person name="Murat C."/>
            <person name="Sun H."/>
            <person name="Tunlid A."/>
            <person name="Henrissat B."/>
            <person name="Grigoriev I.V."/>
            <person name="Hibbett D.S."/>
            <person name="Martin F."/>
            <person name="Nordberg H.P."/>
            <person name="Cantor M.N."/>
            <person name="Hua S.X."/>
        </authorList>
    </citation>
    <scope>NUCLEOTIDE SEQUENCE [LARGE SCALE GENOMIC DNA]</scope>
    <source>
        <strain evidence="1 2">Ve08.2h10</strain>
    </source>
</reference>
<sequence>MSQPIHRHALECGLVQCMLIMKPRTDQLLVCTSEALTCQIMSSMPSCKKFFSFSRFSAVESFLIPWPQSDSQSCVGGICSCTESKSHFLLPLGISSYVNPVPFHDITIRWGTRPVGFNQEGWPLIKSAPRILSNTGPHKFLNAYGA</sequence>
<reference evidence="2" key="2">
    <citation type="submission" date="2015-01" db="EMBL/GenBank/DDBJ databases">
        <title>Evolutionary Origins and Diversification of the Mycorrhizal Mutualists.</title>
        <authorList>
            <consortium name="DOE Joint Genome Institute"/>
            <consortium name="Mycorrhizal Genomics Consortium"/>
            <person name="Kohler A."/>
            <person name="Kuo A."/>
            <person name="Nagy L.G."/>
            <person name="Floudas D."/>
            <person name="Copeland A."/>
            <person name="Barry K.W."/>
            <person name="Cichocki N."/>
            <person name="Veneault-Fourrey C."/>
            <person name="LaButti K."/>
            <person name="Lindquist E.A."/>
            <person name="Lipzen A."/>
            <person name="Lundell T."/>
            <person name="Morin E."/>
            <person name="Murat C."/>
            <person name="Riley R."/>
            <person name="Ohm R."/>
            <person name="Sun H."/>
            <person name="Tunlid A."/>
            <person name="Henrissat B."/>
            <person name="Grigoriev I.V."/>
            <person name="Hibbett D.S."/>
            <person name="Martin F."/>
        </authorList>
    </citation>
    <scope>NUCLEOTIDE SEQUENCE [LARGE SCALE GENOMIC DNA]</scope>
    <source>
        <strain evidence="2">Ve08.2h10</strain>
    </source>
</reference>
<organism evidence="1 2">
    <name type="scientific">Paxillus rubicundulus Ve08.2h10</name>
    <dbReference type="NCBI Taxonomy" id="930991"/>
    <lineage>
        <taxon>Eukaryota</taxon>
        <taxon>Fungi</taxon>
        <taxon>Dikarya</taxon>
        <taxon>Basidiomycota</taxon>
        <taxon>Agaricomycotina</taxon>
        <taxon>Agaricomycetes</taxon>
        <taxon>Agaricomycetidae</taxon>
        <taxon>Boletales</taxon>
        <taxon>Paxilineae</taxon>
        <taxon>Paxillaceae</taxon>
        <taxon>Paxillus</taxon>
    </lineage>
</organism>
<proteinExistence type="predicted"/>
<protein>
    <submittedName>
        <fullName evidence="1">Uncharacterized protein</fullName>
    </submittedName>
</protein>
<gene>
    <name evidence="1" type="ORF">PAXRUDRAFT_498114</name>
</gene>
<dbReference type="Proteomes" id="UP000054538">
    <property type="component" value="Unassembled WGS sequence"/>
</dbReference>